<dbReference type="PANTHER" id="PTHR10188">
    <property type="entry name" value="L-ASPARAGINASE"/>
    <property type="match status" value="1"/>
</dbReference>
<dbReference type="Gene3D" id="3.60.20.30">
    <property type="entry name" value="(Glycosyl)asparaginase"/>
    <property type="match status" value="2"/>
</dbReference>
<dbReference type="FunFam" id="3.60.20.30:FF:000001">
    <property type="entry name" value="Isoaspartyl peptidase/L-asparaginase"/>
    <property type="match status" value="2"/>
</dbReference>
<dbReference type="GO" id="GO:0005737">
    <property type="term" value="C:cytoplasm"/>
    <property type="evidence" value="ECO:0007669"/>
    <property type="project" value="TreeGrafter"/>
</dbReference>
<comment type="function">
    <text evidence="7">Has both L-asparaginase and beta-aspartyl peptidase activity. Does not have aspartylglucosaminidase activity and is inactive toward GlcNAc-L-Asn. Likewise, has no activity toward glutamine.</text>
</comment>
<evidence type="ECO:0000256" key="11">
    <source>
        <dbReference type="PIRSR" id="PIRSR600246-3"/>
    </source>
</evidence>
<feature type="binding site" evidence="10">
    <location>
        <begin position="498"/>
        <end position="501"/>
    </location>
    <ligand>
        <name>substrate</name>
    </ligand>
</feature>
<evidence type="ECO:0000256" key="3">
    <source>
        <dbReference type="ARBA" id="ARBA00022670"/>
    </source>
</evidence>
<feature type="active site" description="Nucleophile" evidence="9">
    <location>
        <position position="470"/>
    </location>
</feature>
<comment type="similarity">
    <text evidence="2">Belongs to the Ntn-hydrolase family.</text>
</comment>
<dbReference type="GO" id="GO:0004067">
    <property type="term" value="F:asparaginase activity"/>
    <property type="evidence" value="ECO:0007669"/>
    <property type="project" value="UniProtKB-EC"/>
</dbReference>
<reference evidence="12" key="2">
    <citation type="journal article" date="2020" name="BMC">
        <title>Leishmania infection induces a limited differential gene expression in the sand fly midgut.</title>
        <authorList>
            <person name="Coutinho-Abreu I.V."/>
            <person name="Serafim T.D."/>
            <person name="Meneses C."/>
            <person name="Kamhawi S."/>
            <person name="Oliveira F."/>
            <person name="Valenzuela J.G."/>
        </authorList>
    </citation>
    <scope>NUCLEOTIDE SEQUENCE</scope>
    <source>
        <strain evidence="12">Jacobina</strain>
        <tissue evidence="12">Midgut</tissue>
    </source>
</reference>
<name>A0A1B0CWE3_LUTLO</name>
<protein>
    <submittedName>
        <fullName evidence="12">Putative isoaspartyl peptidase/l-asparaginase</fullName>
    </submittedName>
</protein>
<comment type="catalytic activity">
    <reaction evidence="1">
        <text>Cleavage of a beta-linked Asp residue from the N-terminus of a polypeptide.</text>
        <dbReference type="EC" id="3.4.19.5"/>
    </reaction>
</comment>
<evidence type="ECO:0000256" key="6">
    <source>
        <dbReference type="ARBA" id="ARBA00049366"/>
    </source>
</evidence>
<accession>A0A1B0CWE3</accession>
<evidence type="ECO:0000256" key="7">
    <source>
        <dbReference type="ARBA" id="ARBA00054922"/>
    </source>
</evidence>
<keyword evidence="5" id="KW-0068">Autocatalytic cleavage</keyword>
<evidence type="ECO:0000313" key="14">
    <source>
        <dbReference type="Proteomes" id="UP000092461"/>
    </source>
</evidence>
<keyword evidence="4" id="KW-0378">Hydrolase</keyword>
<dbReference type="PANTHER" id="PTHR10188:SF41">
    <property type="entry name" value="ISOASPARTYL PEPTIDASE_L-ASPARAGINASE"/>
    <property type="match status" value="1"/>
</dbReference>
<dbReference type="Proteomes" id="UP000092461">
    <property type="component" value="Unassembled WGS sequence"/>
</dbReference>
<evidence type="ECO:0000256" key="8">
    <source>
        <dbReference type="ARBA" id="ARBA00061780"/>
    </source>
</evidence>
<keyword evidence="3" id="KW-0645">Protease</keyword>
<dbReference type="EMBL" id="AJWK01032287">
    <property type="status" value="NOT_ANNOTATED_CDS"/>
    <property type="molecule type" value="Genomic_DNA"/>
</dbReference>
<evidence type="ECO:0000256" key="1">
    <source>
        <dbReference type="ARBA" id="ARBA00000306"/>
    </source>
</evidence>
<dbReference type="InterPro" id="IPR000246">
    <property type="entry name" value="Peptidase_T2"/>
</dbReference>
<evidence type="ECO:0000256" key="2">
    <source>
        <dbReference type="ARBA" id="ARBA00010872"/>
    </source>
</evidence>
<dbReference type="GO" id="GO:0006508">
    <property type="term" value="P:proteolysis"/>
    <property type="evidence" value="ECO:0007669"/>
    <property type="project" value="UniProtKB-KW"/>
</dbReference>
<comment type="subunit">
    <text evidence="8">Heterodimer of an alpha and beta chain produced by autocleavage.</text>
</comment>
<dbReference type="EMBL" id="AJWK01032288">
    <property type="status" value="NOT_ANNOTATED_CDS"/>
    <property type="molecule type" value="Genomic_DNA"/>
</dbReference>
<dbReference type="CDD" id="cd04702">
    <property type="entry name" value="ASRGL1_like"/>
    <property type="match status" value="2"/>
</dbReference>
<evidence type="ECO:0000256" key="10">
    <source>
        <dbReference type="PIRSR" id="PIRSR600246-2"/>
    </source>
</evidence>
<evidence type="ECO:0000256" key="9">
    <source>
        <dbReference type="PIRSR" id="PIRSR600246-1"/>
    </source>
</evidence>
<dbReference type="SUPFAM" id="SSF56235">
    <property type="entry name" value="N-terminal nucleophile aminohydrolases (Ntn hydrolases)"/>
    <property type="match status" value="2"/>
</dbReference>
<dbReference type="AlphaFoldDB" id="A0A1B0CWE3"/>
<dbReference type="InterPro" id="IPR033844">
    <property type="entry name" value="ASRGL1_meta"/>
</dbReference>
<dbReference type="GO" id="GO:0033345">
    <property type="term" value="P:L-asparagine catabolic process via L-aspartate"/>
    <property type="evidence" value="ECO:0007669"/>
    <property type="project" value="TreeGrafter"/>
</dbReference>
<dbReference type="VEuPathDB" id="VectorBase:LLONM1_003862"/>
<proteinExistence type="inferred from homology"/>
<evidence type="ECO:0000313" key="13">
    <source>
        <dbReference type="EnsemblMetazoa" id="LLOJ009327-PA"/>
    </source>
</evidence>
<reference evidence="14" key="1">
    <citation type="submission" date="2012-05" db="EMBL/GenBank/DDBJ databases">
        <title>Whole Genome Assembly of Lutzomyia longipalpis.</title>
        <authorList>
            <person name="Richards S."/>
            <person name="Qu C."/>
            <person name="Dillon R."/>
            <person name="Worley K."/>
            <person name="Scherer S."/>
            <person name="Batterton M."/>
            <person name="Taylor A."/>
            <person name="Hawes A."/>
            <person name="Hernandez B."/>
            <person name="Kovar C."/>
            <person name="Mandapat C."/>
            <person name="Pham C."/>
            <person name="Qu C."/>
            <person name="Jing C."/>
            <person name="Bess C."/>
            <person name="Bandaranaike D."/>
            <person name="Ngo D."/>
            <person name="Ongeri F."/>
            <person name="Arias F."/>
            <person name="Lara F."/>
            <person name="Weissenberger G."/>
            <person name="Kamau G."/>
            <person name="Han H."/>
            <person name="Shen H."/>
            <person name="Dinh H."/>
            <person name="Khalil I."/>
            <person name="Jones J."/>
            <person name="Shafer J."/>
            <person name="Jayaseelan J."/>
            <person name="Quiroz J."/>
            <person name="Blankenburg K."/>
            <person name="Nguyen L."/>
            <person name="Jackson L."/>
            <person name="Francisco L."/>
            <person name="Tang L.-Y."/>
            <person name="Pu L.-L."/>
            <person name="Perales L."/>
            <person name="Lorensuhewa L."/>
            <person name="Munidasa M."/>
            <person name="Coyle M."/>
            <person name="Taylor M."/>
            <person name="Puazo M."/>
            <person name="Firestine M."/>
            <person name="Scheel M."/>
            <person name="Javaid M."/>
            <person name="Wang M."/>
            <person name="Li M."/>
            <person name="Tabassum N."/>
            <person name="Saada N."/>
            <person name="Osuji N."/>
            <person name="Aqrawi P."/>
            <person name="Fu Q."/>
            <person name="Thornton R."/>
            <person name="Raj R."/>
            <person name="Goodspeed R."/>
            <person name="Mata R."/>
            <person name="Najjar R."/>
            <person name="Gubbala S."/>
            <person name="Lee S."/>
            <person name="Denson S."/>
            <person name="Patil S."/>
            <person name="Macmil S."/>
            <person name="Qi S."/>
            <person name="Matskevitch T."/>
            <person name="Palculict T."/>
            <person name="Mathew T."/>
            <person name="Vee V."/>
            <person name="Velamala V."/>
            <person name="Korchina V."/>
            <person name="Cai W."/>
            <person name="Liu W."/>
            <person name="Dai W."/>
            <person name="Zou X."/>
            <person name="Zhu Y."/>
            <person name="Zhang Y."/>
            <person name="Wu Y.-Q."/>
            <person name="Xin Y."/>
            <person name="Nazarath L."/>
            <person name="Kovar C."/>
            <person name="Han Y."/>
            <person name="Muzny D."/>
            <person name="Gibbs R."/>
        </authorList>
    </citation>
    <scope>NUCLEOTIDE SEQUENCE [LARGE SCALE GENOMIC DNA]</scope>
    <source>
        <strain evidence="14">Jacobina</strain>
    </source>
</reference>
<feature type="site" description="Cleavage; by autolysis" evidence="11">
    <location>
        <begin position="469"/>
        <end position="470"/>
    </location>
</feature>
<dbReference type="EnsemblMetazoa" id="LLOJ009327-RA">
    <property type="protein sequence ID" value="LLOJ009327-PA"/>
    <property type="gene ID" value="LLOJ009327"/>
</dbReference>
<reference evidence="13" key="3">
    <citation type="submission" date="2020-05" db="UniProtKB">
        <authorList>
            <consortium name="EnsemblMetazoa"/>
        </authorList>
    </citation>
    <scope>IDENTIFICATION</scope>
    <source>
        <strain evidence="13">Jacobina</strain>
    </source>
</reference>
<evidence type="ECO:0000256" key="4">
    <source>
        <dbReference type="ARBA" id="ARBA00022801"/>
    </source>
</evidence>
<dbReference type="Pfam" id="PF01112">
    <property type="entry name" value="Asparaginase_2"/>
    <property type="match status" value="2"/>
</dbReference>
<dbReference type="GO" id="GO:0008798">
    <property type="term" value="F:beta-aspartyl-peptidase activity"/>
    <property type="evidence" value="ECO:0007669"/>
    <property type="project" value="UniProtKB-EC"/>
</dbReference>
<comment type="catalytic activity">
    <reaction evidence="6">
        <text>L-asparagine + H2O = L-aspartate + NH4(+)</text>
        <dbReference type="Rhea" id="RHEA:21016"/>
        <dbReference type="ChEBI" id="CHEBI:15377"/>
        <dbReference type="ChEBI" id="CHEBI:28938"/>
        <dbReference type="ChEBI" id="CHEBI:29991"/>
        <dbReference type="ChEBI" id="CHEBI:58048"/>
        <dbReference type="EC" id="3.5.1.1"/>
    </reaction>
</comment>
<dbReference type="InterPro" id="IPR029055">
    <property type="entry name" value="Ntn_hydrolases_N"/>
</dbReference>
<organism evidence="13 14">
    <name type="scientific">Lutzomyia longipalpis</name>
    <name type="common">Sand fly</name>
    <dbReference type="NCBI Taxonomy" id="7200"/>
    <lineage>
        <taxon>Eukaryota</taxon>
        <taxon>Metazoa</taxon>
        <taxon>Ecdysozoa</taxon>
        <taxon>Arthropoda</taxon>
        <taxon>Hexapoda</taxon>
        <taxon>Insecta</taxon>
        <taxon>Pterygota</taxon>
        <taxon>Neoptera</taxon>
        <taxon>Endopterygota</taxon>
        <taxon>Diptera</taxon>
        <taxon>Nematocera</taxon>
        <taxon>Psychodoidea</taxon>
        <taxon>Psychodidae</taxon>
        <taxon>Lutzomyia</taxon>
        <taxon>Lutzomyia</taxon>
    </lineage>
</organism>
<dbReference type="EMBL" id="AJWK01032286">
    <property type="status" value="NOT_ANNOTATED_CDS"/>
    <property type="molecule type" value="Genomic_DNA"/>
</dbReference>
<dbReference type="EMBL" id="GITU01004963">
    <property type="protein sequence ID" value="MBC1173666.1"/>
    <property type="molecule type" value="Transcribed_RNA"/>
</dbReference>
<feature type="binding site" evidence="10">
    <location>
        <begin position="521"/>
        <end position="524"/>
    </location>
    <ligand>
        <name>substrate</name>
    </ligand>
</feature>
<evidence type="ECO:0000256" key="5">
    <source>
        <dbReference type="ARBA" id="ARBA00022813"/>
    </source>
</evidence>
<keyword evidence="14" id="KW-1185">Reference proteome</keyword>
<dbReference type="VEuPathDB" id="VectorBase:LLOJ009327"/>
<evidence type="ECO:0000313" key="12">
    <source>
        <dbReference type="EMBL" id="MBC1173666.1"/>
    </source>
</evidence>
<sequence length="612" mass="64914">MIIDLEPIVLVHGGAGFTSDERDPEKFAGTKLAARIGYQTLMETGSVLDAVEQAVRSMELDSGFNCGYGAVLTLNWTVEMDASIMDGSDLSAGCVSGVQDILHPITLARMVRERTPHTFLSGVGLMEFARQQNVHILYPPGQMASERAKASLQAWLDSQASNPGNTETFGEPGTVGAVAMDAYGNLAAATSTGGITGKYPGRVGDTPLLGSGTYADNRYGAVSTTGHGESIMKVNLAKDIINRMAYLGEDVQTASMNSVEEMTRLLANTAGVIVLDPAGNPGIYTSSGKMSWAYQRNDTDLEPIVLVHGGAGFTSDERDPEKFAGTKLAARIGYQTLMETGSVLDAVEQAVRSMELDSGFNCGYGAVLTLNWTVEMDASIMDGSDLSAGCVSGVQDILHPITLARMVRERTPHTFLSGVGLMEFARQQNVHILYPPGQMASERAKASLQAWLDSQASNPGNTETFGEPGTVGAVAMDAYGNLAAATSTGGITGKYPGRVGDTPLLGSGTYADNRYGAVSTTGHGESIMKVNLAKDIINRMAYLGEDVQTASMNSVEEMTRLLANTAGVIVLDPAGNPGIYTSSGKMSWAYQRNDTVHYGIRPEDHFTESAWN</sequence>